<dbReference type="Proteomes" id="UP000620139">
    <property type="component" value="Unassembled WGS sequence"/>
</dbReference>
<feature type="transmembrane region" description="Helical" evidence="15">
    <location>
        <begin position="225"/>
        <end position="246"/>
    </location>
</feature>
<feature type="transmembrane region" description="Helical" evidence="15">
    <location>
        <begin position="325"/>
        <end position="347"/>
    </location>
</feature>
<keyword evidence="6" id="KW-0997">Cell inner membrane</keyword>
<dbReference type="FunFam" id="3.40.50.300:FF:000426">
    <property type="entry name" value="Ferrous iron transport protein B"/>
    <property type="match status" value="1"/>
</dbReference>
<evidence type="ECO:0000256" key="7">
    <source>
        <dbReference type="ARBA" id="ARBA00022692"/>
    </source>
</evidence>
<dbReference type="Pfam" id="PF07664">
    <property type="entry name" value="FeoB_C"/>
    <property type="match status" value="1"/>
</dbReference>
<keyword evidence="4" id="KW-1003">Cell membrane</keyword>
<keyword evidence="11" id="KW-0406">Ion transport</keyword>
<proteinExistence type="predicted"/>
<dbReference type="Gene3D" id="3.40.50.300">
    <property type="entry name" value="P-loop containing nucleotide triphosphate hydrolases"/>
    <property type="match status" value="1"/>
</dbReference>
<evidence type="ECO:0000256" key="3">
    <source>
        <dbReference type="ARBA" id="ARBA00022448"/>
    </source>
</evidence>
<dbReference type="InterPro" id="IPR050860">
    <property type="entry name" value="FeoB_GTPase"/>
</dbReference>
<sequence>MQEAVVHVHPAGRLLALLGNPNCGKTALFNRLTGSRQKVANYAGVTVERKEGRLTSAAGERLRLLDLPGTYSLHPRSPDERVTRDVLAGQARGEKRPDLLLCVVDASNLRRHLRLVLAAQRQGLPCVLVLNMADVAERRGLQIDPQALSRELGLPVVRSVAVEGQGVAELRALLDDPTTWQVRPHRPDEAEDGARITALLQRLGLDQALPPGRTERIDRWLLHPVFGPIFMAVLMFGMFQAVFAWAEAPMGWIEAAAAWAGGGLGAHLAEGWLRSLLVDGLIAGVGGVLVFLPQILILFAFILVLEESGYLPRAAYLLDRWMGHLGLSGRSFIPLLSSFACAIPGILATRSIANPRDRWVTMALAPLMTCSARLPVYALLIGAFIPQRQLWGFVELQGLVLFALYAAGIASAAAVAWLLKHFTARGQVRTLMMELPEYHWPRLRNLAIGLAQRAGIFIRRVGGIILVMTLVIWLLSSFPAAPADSARPVIEYSLAGQLGLLLAPLFAPIGFNWQIVIALIPGLAAREVAVGALATVYAVSSEGDALAGLIAQQWSLPTALALLAWYVVAPQCLSTLATLKRESGGWALPVGVAGVLFALAYAAAGATYQVARALS</sequence>
<evidence type="ECO:0000256" key="11">
    <source>
        <dbReference type="ARBA" id="ARBA00023065"/>
    </source>
</evidence>
<dbReference type="Pfam" id="PF02421">
    <property type="entry name" value="FeoB_N"/>
    <property type="match status" value="1"/>
</dbReference>
<reference evidence="17" key="1">
    <citation type="submission" date="2020-12" db="EMBL/GenBank/DDBJ databases">
        <title>The genome sequence of Inhella sp. 4Y17.</title>
        <authorList>
            <person name="Liu Y."/>
        </authorList>
    </citation>
    <scope>NUCLEOTIDE SEQUENCE</scope>
    <source>
        <strain evidence="17">4Y10</strain>
    </source>
</reference>
<dbReference type="RefSeq" id="WP_198099242.1">
    <property type="nucleotide sequence ID" value="NZ_JAEDAL010000001.1"/>
</dbReference>
<feature type="domain" description="FeoB-type G" evidence="16">
    <location>
        <begin position="12"/>
        <end position="180"/>
    </location>
</feature>
<evidence type="ECO:0000256" key="5">
    <source>
        <dbReference type="ARBA" id="ARBA00022496"/>
    </source>
</evidence>
<keyword evidence="8" id="KW-0547">Nucleotide-binding</keyword>
<dbReference type="GO" id="GO:0005886">
    <property type="term" value="C:plasma membrane"/>
    <property type="evidence" value="ECO:0007669"/>
    <property type="project" value="UniProtKB-SubCell"/>
</dbReference>
<evidence type="ECO:0000256" key="2">
    <source>
        <dbReference type="ARBA" id="ARBA00022371"/>
    </source>
</evidence>
<evidence type="ECO:0000313" key="18">
    <source>
        <dbReference type="Proteomes" id="UP000620139"/>
    </source>
</evidence>
<keyword evidence="9 15" id="KW-1133">Transmembrane helix</keyword>
<dbReference type="PANTHER" id="PTHR43185">
    <property type="entry name" value="FERROUS IRON TRANSPORT PROTEIN B"/>
    <property type="match status" value="1"/>
</dbReference>
<evidence type="ECO:0000256" key="12">
    <source>
        <dbReference type="ARBA" id="ARBA00023134"/>
    </source>
</evidence>
<dbReference type="InterPro" id="IPR011642">
    <property type="entry name" value="Gate_dom"/>
</dbReference>
<feature type="transmembrane region" description="Helical" evidence="15">
    <location>
        <begin position="397"/>
        <end position="419"/>
    </location>
</feature>
<keyword evidence="18" id="KW-1185">Reference proteome</keyword>
<keyword evidence="3" id="KW-0813">Transport</keyword>
<evidence type="ECO:0000256" key="1">
    <source>
        <dbReference type="ARBA" id="ARBA00004429"/>
    </source>
</evidence>
<dbReference type="InterPro" id="IPR027417">
    <property type="entry name" value="P-loop_NTPase"/>
</dbReference>
<dbReference type="CDD" id="cd01879">
    <property type="entry name" value="FeoB"/>
    <property type="match status" value="1"/>
</dbReference>
<dbReference type="PANTHER" id="PTHR43185:SF1">
    <property type="entry name" value="FE(2+) TRANSPORTER FEOB"/>
    <property type="match status" value="1"/>
</dbReference>
<keyword evidence="13 15" id="KW-0472">Membrane</keyword>
<dbReference type="EMBL" id="JAEDAL010000001">
    <property type="protein sequence ID" value="MBH9551638.1"/>
    <property type="molecule type" value="Genomic_DNA"/>
</dbReference>
<protein>
    <recommendedName>
        <fullName evidence="2">Fe(2+) transporter FeoB</fullName>
    </recommendedName>
    <alternativeName>
        <fullName evidence="14">Ferrous iron transport protein B</fullName>
    </alternativeName>
</protein>
<dbReference type="InterPro" id="IPR006073">
    <property type="entry name" value="GTP-bd"/>
</dbReference>
<gene>
    <name evidence="17" type="ORF">I7X43_02145</name>
</gene>
<keyword evidence="5" id="KW-0410">Iron transport</keyword>
<evidence type="ECO:0000256" key="13">
    <source>
        <dbReference type="ARBA" id="ARBA00023136"/>
    </source>
</evidence>
<evidence type="ECO:0000256" key="9">
    <source>
        <dbReference type="ARBA" id="ARBA00022989"/>
    </source>
</evidence>
<feature type="transmembrane region" description="Helical" evidence="15">
    <location>
        <begin position="252"/>
        <end position="269"/>
    </location>
</feature>
<feature type="transmembrane region" description="Helical" evidence="15">
    <location>
        <begin position="461"/>
        <end position="480"/>
    </location>
</feature>
<keyword evidence="12" id="KW-0342">GTP-binding</keyword>
<evidence type="ECO:0000256" key="6">
    <source>
        <dbReference type="ARBA" id="ARBA00022519"/>
    </source>
</evidence>
<name>A0A931IVY2_9BURK</name>
<keyword evidence="10" id="KW-0408">Iron</keyword>
<dbReference type="GO" id="GO:0015093">
    <property type="term" value="F:ferrous iron transmembrane transporter activity"/>
    <property type="evidence" value="ECO:0007669"/>
    <property type="project" value="InterPro"/>
</dbReference>
<dbReference type="Pfam" id="PF07670">
    <property type="entry name" value="Gate"/>
    <property type="match status" value="2"/>
</dbReference>
<keyword evidence="7 15" id="KW-0812">Transmembrane</keyword>
<evidence type="ECO:0000259" key="16">
    <source>
        <dbReference type="PROSITE" id="PS51711"/>
    </source>
</evidence>
<evidence type="ECO:0000256" key="15">
    <source>
        <dbReference type="SAM" id="Phobius"/>
    </source>
</evidence>
<evidence type="ECO:0000256" key="8">
    <source>
        <dbReference type="ARBA" id="ARBA00022741"/>
    </source>
</evidence>
<dbReference type="GO" id="GO:0005525">
    <property type="term" value="F:GTP binding"/>
    <property type="evidence" value="ECO:0007669"/>
    <property type="project" value="UniProtKB-KW"/>
</dbReference>
<comment type="subcellular location">
    <subcellularLocation>
        <location evidence="1">Cell inner membrane</location>
        <topology evidence="1">Multi-pass membrane protein</topology>
    </subcellularLocation>
</comment>
<evidence type="ECO:0000256" key="14">
    <source>
        <dbReference type="ARBA" id="ARBA00031200"/>
    </source>
</evidence>
<dbReference type="SUPFAM" id="SSF52540">
    <property type="entry name" value="P-loop containing nucleoside triphosphate hydrolases"/>
    <property type="match status" value="1"/>
</dbReference>
<evidence type="ECO:0000256" key="10">
    <source>
        <dbReference type="ARBA" id="ARBA00023004"/>
    </source>
</evidence>
<organism evidence="17 18">
    <name type="scientific">Inhella gelatinilytica</name>
    <dbReference type="NCBI Taxonomy" id="2795030"/>
    <lineage>
        <taxon>Bacteria</taxon>
        <taxon>Pseudomonadati</taxon>
        <taxon>Pseudomonadota</taxon>
        <taxon>Betaproteobacteria</taxon>
        <taxon>Burkholderiales</taxon>
        <taxon>Sphaerotilaceae</taxon>
        <taxon>Inhella</taxon>
    </lineage>
</organism>
<feature type="transmembrane region" description="Helical" evidence="15">
    <location>
        <begin position="359"/>
        <end position="385"/>
    </location>
</feature>
<accession>A0A931IVY2</accession>
<evidence type="ECO:0000256" key="4">
    <source>
        <dbReference type="ARBA" id="ARBA00022475"/>
    </source>
</evidence>
<dbReference type="InterPro" id="IPR011640">
    <property type="entry name" value="Fe2_transport_prot_B_C"/>
</dbReference>
<dbReference type="PRINTS" id="PR00326">
    <property type="entry name" value="GTP1OBG"/>
</dbReference>
<feature type="transmembrane region" description="Helical" evidence="15">
    <location>
        <begin position="586"/>
        <end position="611"/>
    </location>
</feature>
<dbReference type="PROSITE" id="PS51711">
    <property type="entry name" value="G_FEOB"/>
    <property type="match status" value="1"/>
</dbReference>
<feature type="transmembrane region" description="Helical" evidence="15">
    <location>
        <begin position="281"/>
        <end position="305"/>
    </location>
</feature>
<dbReference type="AlphaFoldDB" id="A0A931IVY2"/>
<comment type="caution">
    <text evidence="17">The sequence shown here is derived from an EMBL/GenBank/DDBJ whole genome shotgun (WGS) entry which is preliminary data.</text>
</comment>
<evidence type="ECO:0000313" key="17">
    <source>
        <dbReference type="EMBL" id="MBH9551638.1"/>
    </source>
</evidence>
<dbReference type="InterPro" id="IPR030389">
    <property type="entry name" value="G_FEOB_dom"/>
</dbReference>